<gene>
    <name evidence="8" type="ORF">CLODIP_2_CD09885</name>
</gene>
<evidence type="ECO:0000313" key="9">
    <source>
        <dbReference type="Proteomes" id="UP000494165"/>
    </source>
</evidence>
<dbReference type="Proteomes" id="UP000494165">
    <property type="component" value="Unassembled WGS sequence"/>
</dbReference>
<dbReference type="FunFam" id="1.20.120.1080:FF:000005">
    <property type="entry name" value="ATP-dependent helicase HrpA"/>
    <property type="match status" value="1"/>
</dbReference>
<dbReference type="PROSITE" id="PS51194">
    <property type="entry name" value="HELICASE_CTER"/>
    <property type="match status" value="1"/>
</dbReference>
<dbReference type="GO" id="GO:0003723">
    <property type="term" value="F:RNA binding"/>
    <property type="evidence" value="ECO:0007669"/>
    <property type="project" value="TreeGrafter"/>
</dbReference>
<protein>
    <recommendedName>
        <fullName evidence="10">RNA helicase</fullName>
    </recommendedName>
</protein>
<evidence type="ECO:0000259" key="7">
    <source>
        <dbReference type="PROSITE" id="PS51194"/>
    </source>
</evidence>
<dbReference type="SUPFAM" id="SSF52540">
    <property type="entry name" value="P-loop containing nucleoside triphosphate hydrolases"/>
    <property type="match status" value="1"/>
</dbReference>
<dbReference type="GO" id="GO:0005524">
    <property type="term" value="F:ATP binding"/>
    <property type="evidence" value="ECO:0007669"/>
    <property type="project" value="UniProtKB-KW"/>
</dbReference>
<dbReference type="InterPro" id="IPR001650">
    <property type="entry name" value="Helicase_C-like"/>
</dbReference>
<organism evidence="8 9">
    <name type="scientific">Cloeon dipterum</name>
    <dbReference type="NCBI Taxonomy" id="197152"/>
    <lineage>
        <taxon>Eukaryota</taxon>
        <taxon>Metazoa</taxon>
        <taxon>Ecdysozoa</taxon>
        <taxon>Arthropoda</taxon>
        <taxon>Hexapoda</taxon>
        <taxon>Insecta</taxon>
        <taxon>Pterygota</taxon>
        <taxon>Palaeoptera</taxon>
        <taxon>Ephemeroptera</taxon>
        <taxon>Pisciforma</taxon>
        <taxon>Baetidae</taxon>
        <taxon>Cloeon</taxon>
    </lineage>
</organism>
<feature type="region of interest" description="Disordered" evidence="5">
    <location>
        <begin position="1"/>
        <end position="75"/>
    </location>
</feature>
<dbReference type="Pfam" id="PF24485">
    <property type="entry name" value="zf-C2H2_DHX34"/>
    <property type="match status" value="1"/>
</dbReference>
<feature type="domain" description="Helicase ATP-binding" evidence="6">
    <location>
        <begin position="222"/>
        <end position="382"/>
    </location>
</feature>
<dbReference type="Gene3D" id="3.40.50.300">
    <property type="entry name" value="P-loop containing nucleotide triphosphate hydrolases"/>
    <property type="match status" value="2"/>
</dbReference>
<evidence type="ECO:0000256" key="2">
    <source>
        <dbReference type="ARBA" id="ARBA00022801"/>
    </source>
</evidence>
<reference evidence="8 9" key="1">
    <citation type="submission" date="2020-04" db="EMBL/GenBank/DDBJ databases">
        <authorList>
            <person name="Alioto T."/>
            <person name="Alioto T."/>
            <person name="Gomez Garrido J."/>
        </authorList>
    </citation>
    <scope>NUCLEOTIDE SEQUENCE [LARGE SCALE GENOMIC DNA]</scope>
</reference>
<keyword evidence="1" id="KW-0547">Nucleotide-binding</keyword>
<evidence type="ECO:0008006" key="10">
    <source>
        <dbReference type="Google" id="ProtNLM"/>
    </source>
</evidence>
<dbReference type="InterPro" id="IPR007502">
    <property type="entry name" value="Helicase-assoc_dom"/>
</dbReference>
<dbReference type="InterPro" id="IPR011545">
    <property type="entry name" value="DEAD/DEAH_box_helicase_dom"/>
</dbReference>
<evidence type="ECO:0000259" key="6">
    <source>
        <dbReference type="PROSITE" id="PS51192"/>
    </source>
</evidence>
<keyword evidence="2" id="KW-0378">Hydrolase</keyword>
<comment type="caution">
    <text evidence="8">The sequence shown here is derived from an EMBL/GenBank/DDBJ whole genome shotgun (WGS) entry which is preliminary data.</text>
</comment>
<dbReference type="CDD" id="cd18791">
    <property type="entry name" value="SF2_C_RHA"/>
    <property type="match status" value="1"/>
</dbReference>
<dbReference type="Pfam" id="PF21010">
    <property type="entry name" value="HA2_C"/>
    <property type="match status" value="1"/>
</dbReference>
<dbReference type="Pfam" id="PF00270">
    <property type="entry name" value="DEAD"/>
    <property type="match status" value="1"/>
</dbReference>
<evidence type="ECO:0000313" key="8">
    <source>
        <dbReference type="EMBL" id="CAB3383855.1"/>
    </source>
</evidence>
<dbReference type="GO" id="GO:0016787">
    <property type="term" value="F:hydrolase activity"/>
    <property type="evidence" value="ECO:0007669"/>
    <property type="project" value="UniProtKB-KW"/>
</dbReference>
<keyword evidence="3" id="KW-0347">Helicase</keyword>
<dbReference type="Gene3D" id="1.20.120.1080">
    <property type="match status" value="1"/>
</dbReference>
<dbReference type="Pfam" id="PF00271">
    <property type="entry name" value="Helicase_C"/>
    <property type="match status" value="1"/>
</dbReference>
<dbReference type="PROSITE" id="PS51192">
    <property type="entry name" value="HELICASE_ATP_BIND_1"/>
    <property type="match status" value="1"/>
</dbReference>
<evidence type="ECO:0000256" key="1">
    <source>
        <dbReference type="ARBA" id="ARBA00022741"/>
    </source>
</evidence>
<name>A0A8S1DNX1_9INSE</name>
<dbReference type="GO" id="GO:0004386">
    <property type="term" value="F:helicase activity"/>
    <property type="evidence" value="ECO:0007669"/>
    <property type="project" value="UniProtKB-KW"/>
</dbReference>
<proteinExistence type="predicted"/>
<dbReference type="InterPro" id="IPR056382">
    <property type="entry name" value="DHX34_Znf-C2H2"/>
</dbReference>
<dbReference type="CDD" id="cd17979">
    <property type="entry name" value="DEXHc_DHX34"/>
    <property type="match status" value="1"/>
</dbReference>
<accession>A0A8S1DNX1</accession>
<dbReference type="SMART" id="SM00847">
    <property type="entry name" value="HA2"/>
    <property type="match status" value="1"/>
</dbReference>
<keyword evidence="9" id="KW-1185">Reference proteome</keyword>
<dbReference type="AlphaFoldDB" id="A0A8S1DNX1"/>
<dbReference type="SMART" id="SM00487">
    <property type="entry name" value="DEXDc"/>
    <property type="match status" value="1"/>
</dbReference>
<feature type="compositionally biased region" description="Basic and acidic residues" evidence="5">
    <location>
        <begin position="51"/>
        <end position="68"/>
    </location>
</feature>
<dbReference type="InterPro" id="IPR014001">
    <property type="entry name" value="Helicase_ATP-bd"/>
</dbReference>
<dbReference type="EMBL" id="CADEPI010000326">
    <property type="protein sequence ID" value="CAB3383855.1"/>
    <property type="molecule type" value="Genomic_DNA"/>
</dbReference>
<evidence type="ECO:0000256" key="3">
    <source>
        <dbReference type="ARBA" id="ARBA00022806"/>
    </source>
</evidence>
<sequence length="1198" mass="137784">MYFFCRIMGSKSKKSKRERRGPDRDDERRRDRERRDREKASTSRARRRHGSPPEEHCKPEKRQYKMPDSDDDEEEDFSFDKYKYELNMIFFRDGDLIRQGTEEYKDFWGFLSKYISSQKRLGKTLQPPRNSELDGKLGIPLEFDKSHVVAIGMKAKLEELMSRMPPRDRSSGRWLSKKRIAEFRDIFLMYLDFKQKEKFKKLKTLRGNQATLPVAHYKKEIVEAVRENAVVVIAGDTGCGKSTQVPQYLIRAGFNNIACTQPRRIACISLSKRVAYETLNQFGTEVGYQIRFEKSKTQHTKILFITEGLLLRQVQTDPELSNYEVIVLDEVHERHLHGDFLLGILKCLLYQRKDLKLVLMSATINIQLFAGFFDEFDPKVIQVPGRLFPIKLHYRPIVRDRFAKKSERFDPGPYVQILQLIDQKCPKDEKGDVLMFLSGMTEISTVVEACKLFAHETQNWIILPLHSTLSISDQDKVFDYPPDGVRKCIVSTNIAETSVTIDGIRFVVDSGKVKEMSYDATCKMQRLKEFWVSQASAEQRKGRAGRTGPGVCYRLYSEDEYDAMSPYTTPEILRVPLDSLLLQMVAMGLPDARRFPFIESPPAESIEQSIVTLKEQGALTVDEHLTPMGKMLSCLPVDITIGKMLILGSMFHQVEPILSLAAALSVQNPFTNNAYRDSECENARKELESDHGDPLTLLNAFREWLEMKHENGDNPGFSKRWCKRRGLEEQRFYEMTKLRRQFKELLRESKLMYSAEEEKKMTSSERIQRHGELQLLRKMRREHRNEEPRKKTFLKVDPFGLQESGVEAPDGKIDIKDVEFRLGNDKAQLRNLLSGTKTSGLKDLLMLKVITGSGLYPQVAVADEFNHSKSAPEQMFHTRNKAFTTLHPMGYFANHPTELHLSESDIDYPAGFSNKQPVSSKHQLLMYMTLLETTKPYLTGTMRMPAAQTLLLFANSIDTNFDFTRVVCDSWLQIRFATPETAQVLVSRVAKLRAKWERLVMLKLEDTKMDENEGMKIERDKPSSSSVETQQLEAEIGNDLTSFMMTEVFYAIQRLLAADIKVLYVGEGINECSVNPNPLQEDFTPVPDKKKGGTRLTPNVTYNCLTGDSSWIGMETIFCPNCNLPLSVLPIERMSHEMGCRSKEEIDREADVKEEVTCRPAGSDKYPAYDCPDCKKTLYLPPIEVLRHKRKHASDRPN</sequence>
<evidence type="ECO:0000256" key="4">
    <source>
        <dbReference type="ARBA" id="ARBA00022840"/>
    </source>
</evidence>
<dbReference type="SMART" id="SM00490">
    <property type="entry name" value="HELICc"/>
    <property type="match status" value="1"/>
</dbReference>
<feature type="domain" description="Helicase C-terminal" evidence="7">
    <location>
        <begin position="420"/>
        <end position="588"/>
    </location>
</feature>
<dbReference type="FunFam" id="3.40.50.300:FF:000540">
    <property type="entry name" value="probable ATP-dependent RNA helicase DHX34"/>
    <property type="match status" value="1"/>
</dbReference>
<dbReference type="InterPro" id="IPR027417">
    <property type="entry name" value="P-loop_NTPase"/>
</dbReference>
<evidence type="ECO:0000256" key="5">
    <source>
        <dbReference type="SAM" id="MobiDB-lite"/>
    </source>
</evidence>
<keyword evidence="4" id="KW-0067">ATP-binding</keyword>
<dbReference type="PANTHER" id="PTHR18934">
    <property type="entry name" value="ATP-DEPENDENT RNA HELICASE"/>
    <property type="match status" value="1"/>
</dbReference>
<dbReference type="OrthoDB" id="3363059at2759"/>
<dbReference type="PANTHER" id="PTHR18934:SF221">
    <property type="entry name" value="ATP-DEPENDENT RNA HELICASE DHX34-RELATED"/>
    <property type="match status" value="1"/>
</dbReference>
<feature type="compositionally biased region" description="Basic and acidic residues" evidence="5">
    <location>
        <begin position="20"/>
        <end position="41"/>
    </location>
</feature>
<dbReference type="FunFam" id="3.40.50.300:FF:000725">
    <property type="entry name" value="probable ATP-dependent RNA helicase DHX34"/>
    <property type="match status" value="1"/>
</dbReference>